<dbReference type="EMBL" id="JAOCKX010000002">
    <property type="protein sequence ID" value="MDH2129860.1"/>
    <property type="molecule type" value="Genomic_DNA"/>
</dbReference>
<dbReference type="RefSeq" id="WP_279727108.1">
    <property type="nucleotide sequence ID" value="NZ_JAOCKX010000002.1"/>
</dbReference>
<reference evidence="1" key="1">
    <citation type="submission" date="2022-09" db="EMBL/GenBank/DDBJ databases">
        <title>Intensive care unit water sources are persistently colonized with multi-drug resistant bacteria and are the site of extensive horizontal gene transfer of antibiotic resistance genes.</title>
        <authorList>
            <person name="Diorio-Toth L."/>
        </authorList>
    </citation>
    <scope>NUCLEOTIDE SEQUENCE</scope>
    <source>
        <strain evidence="1">GD03659</strain>
    </source>
</reference>
<comment type="caution">
    <text evidence="1">The sequence shown here is derived from an EMBL/GenBank/DDBJ whole genome shotgun (WGS) entry which is preliminary data.</text>
</comment>
<sequence length="77" mass="8786">MGKHVNIAPIMPRLVDEETAAAYLGRGRTRFREQVKAHQLPAPADRNGNVDLWDVRALDRYVDQRSGIRSTLGEWDQ</sequence>
<evidence type="ECO:0000313" key="1">
    <source>
        <dbReference type="EMBL" id="MDH2129860.1"/>
    </source>
</evidence>
<name>A0AA42WQD3_SPHYA</name>
<organism evidence="1 2">
    <name type="scientific">Sphingobium yanoikuyae</name>
    <name type="common">Sphingomonas yanoikuyae</name>
    <dbReference type="NCBI Taxonomy" id="13690"/>
    <lineage>
        <taxon>Bacteria</taxon>
        <taxon>Pseudomonadati</taxon>
        <taxon>Pseudomonadota</taxon>
        <taxon>Alphaproteobacteria</taxon>
        <taxon>Sphingomonadales</taxon>
        <taxon>Sphingomonadaceae</taxon>
        <taxon>Sphingobium</taxon>
    </lineage>
</organism>
<proteinExistence type="predicted"/>
<dbReference type="AlphaFoldDB" id="A0AA42WQD3"/>
<evidence type="ECO:0000313" key="2">
    <source>
        <dbReference type="Proteomes" id="UP001162318"/>
    </source>
</evidence>
<accession>A0AA42WQD3</accession>
<gene>
    <name evidence="1" type="ORF">N5J77_01895</name>
</gene>
<dbReference type="Proteomes" id="UP001162318">
    <property type="component" value="Unassembled WGS sequence"/>
</dbReference>
<protein>
    <submittedName>
        <fullName evidence="1">Uncharacterized protein</fullName>
    </submittedName>
</protein>